<dbReference type="GO" id="GO:0051287">
    <property type="term" value="F:NAD binding"/>
    <property type="evidence" value="ECO:0007669"/>
    <property type="project" value="InterPro"/>
</dbReference>
<dbReference type="GO" id="GO:0008901">
    <property type="term" value="F:ferredoxin hydrogenase activity"/>
    <property type="evidence" value="ECO:0007669"/>
    <property type="project" value="InterPro"/>
</dbReference>
<dbReference type="PANTHER" id="PTHR43485:SF1">
    <property type="entry name" value="FORMATE HYDROGENLYASE SUBUNIT 5-RELATED"/>
    <property type="match status" value="1"/>
</dbReference>
<dbReference type="EMBL" id="CP080572">
    <property type="protein sequence ID" value="USG99734.1"/>
    <property type="molecule type" value="Genomic_DNA"/>
</dbReference>
<accession>A0A9E7MA62</accession>
<comment type="cofactor">
    <cofactor evidence="2">
        <name>Fe cation</name>
        <dbReference type="ChEBI" id="CHEBI:24875"/>
    </cofactor>
</comment>
<keyword evidence="1" id="KW-0560">Oxidoreductase</keyword>
<dbReference type="SUPFAM" id="SSF56762">
    <property type="entry name" value="HydB/Nqo4-like"/>
    <property type="match status" value="1"/>
</dbReference>
<evidence type="ECO:0000313" key="5">
    <source>
        <dbReference type="Proteomes" id="UP001056425"/>
    </source>
</evidence>
<dbReference type="GeneID" id="72778603"/>
<dbReference type="InterPro" id="IPR029014">
    <property type="entry name" value="NiFe-Hase_large"/>
</dbReference>
<dbReference type="Proteomes" id="UP001056425">
    <property type="component" value="Chromosome"/>
</dbReference>
<dbReference type="Gene3D" id="1.10.645.10">
    <property type="entry name" value="Cytochrome-c3 Hydrogenase, chain B"/>
    <property type="match status" value="1"/>
</dbReference>
<dbReference type="InterPro" id="IPR001501">
    <property type="entry name" value="Ni-dep_hyd_lsu"/>
</dbReference>
<feature type="binding site" evidence="2">
    <location>
        <position position="374"/>
    </location>
    <ligand>
        <name>Ni(2+)</name>
        <dbReference type="ChEBI" id="CHEBI:49786"/>
    </ligand>
</feature>
<comment type="cofactor">
    <cofactor evidence="2">
        <name>Ni(2+)</name>
        <dbReference type="ChEBI" id="CHEBI:49786"/>
    </cofactor>
</comment>
<feature type="domain" description="NADH-quinone oxidoreductase subunit D" evidence="3">
    <location>
        <begin position="123"/>
        <end position="380"/>
    </location>
</feature>
<feature type="binding site" evidence="2">
    <location>
        <position position="72"/>
    </location>
    <ligand>
        <name>Ni(2+)</name>
        <dbReference type="ChEBI" id="CHEBI:49786"/>
    </ligand>
</feature>
<keyword evidence="2" id="KW-0408">Iron</keyword>
<feature type="binding site" evidence="2">
    <location>
        <position position="72"/>
    </location>
    <ligand>
        <name>Fe cation</name>
        <dbReference type="ChEBI" id="CHEBI:24875"/>
    </ligand>
</feature>
<dbReference type="AlphaFoldDB" id="A0A9E7MA62"/>
<reference evidence="4 5" key="1">
    <citation type="submission" date="2021-08" db="EMBL/GenBank/DDBJ databases">
        <title>Thermococcus onnuriiensis IOH2.</title>
        <authorList>
            <person name="Park Y.-J."/>
        </authorList>
    </citation>
    <scope>NUCLEOTIDE SEQUENCE [LARGE SCALE GENOMIC DNA]</scope>
    <source>
        <strain evidence="4 5">IOH2</strain>
    </source>
</reference>
<keyword evidence="2" id="KW-0479">Metal-binding</keyword>
<name>A0A9E7MA62_9EURY</name>
<feature type="binding site" evidence="2">
    <location>
        <position position="50"/>
    </location>
    <ligand>
        <name>Mg(2+)</name>
        <dbReference type="ChEBI" id="CHEBI:18420"/>
    </ligand>
</feature>
<keyword evidence="2" id="KW-0460">Magnesium</keyword>
<feature type="binding site" evidence="2">
    <location>
        <position position="69"/>
    </location>
    <ligand>
        <name>Ni(2+)</name>
        <dbReference type="ChEBI" id="CHEBI:49786"/>
    </ligand>
</feature>
<dbReference type="GO" id="GO:0016651">
    <property type="term" value="F:oxidoreductase activity, acting on NAD(P)H"/>
    <property type="evidence" value="ECO:0007669"/>
    <property type="project" value="InterPro"/>
</dbReference>
<keyword evidence="2" id="KW-0533">Nickel</keyword>
<sequence length="430" mass="48474">MNGRIEYWVKIPIGPIHPALEEPEKFIITLDGERIINVDVKLGYNLRGLEWIAMRRNYIQLLYLVERICGICSFSHNHTYTRAVEEMAGIEVPERAEYIRAIIGELERIHSHLLNLGVVGHAIGYDTVLHLSWLARERVMDILEAIGGNRVNYAMNTIGGVRRDIEEKHKRAILEMIKYYREEIMPKIEEIFLYDPTVEARLRDAGVIPKRIAIEYSAQGPTARGSGIKKDIRYNEQLGVYPDLGVKPITPKEFTGVIKGDVFDRMVVRVGELWQSMEIIERAFDQMPEGKIKTFPKDNVALVKLKKADGMGIGRYEAPRGETIHYVRANPGTDGPAKWKAREPTFPNLFAVARALVGEQLADVPVAIASIDPCLSCTDRVAIIDSNTGIKRILTERDLLKASIDKTREINPNIKAKPELIGSTCGGVRL</sequence>
<dbReference type="GO" id="GO:0048038">
    <property type="term" value="F:quinone binding"/>
    <property type="evidence" value="ECO:0007669"/>
    <property type="project" value="InterPro"/>
</dbReference>
<dbReference type="RefSeq" id="WP_251948960.1">
    <property type="nucleotide sequence ID" value="NZ_CP080572.1"/>
</dbReference>
<dbReference type="KEGG" id="thei:K1720_09600"/>
<evidence type="ECO:0000256" key="1">
    <source>
        <dbReference type="ARBA" id="ARBA00023002"/>
    </source>
</evidence>
<feature type="binding site" evidence="2">
    <location>
        <position position="377"/>
    </location>
    <ligand>
        <name>Fe cation</name>
        <dbReference type="ChEBI" id="CHEBI:24875"/>
    </ligand>
</feature>
<dbReference type="PANTHER" id="PTHR43485">
    <property type="entry name" value="HYDROGENASE-4 COMPONENT G"/>
    <property type="match status" value="1"/>
</dbReference>
<dbReference type="PROSITE" id="PS00507">
    <property type="entry name" value="NI_HGENASE_L_1"/>
    <property type="match status" value="1"/>
</dbReference>
<dbReference type="Pfam" id="PF00346">
    <property type="entry name" value="Complex1_49kDa"/>
    <property type="match status" value="1"/>
</dbReference>
<dbReference type="InterPro" id="IPR001135">
    <property type="entry name" value="NADH_Q_OxRdtase_suD"/>
</dbReference>
<dbReference type="Pfam" id="PF00374">
    <property type="entry name" value="NiFeSe_Hases"/>
    <property type="match status" value="1"/>
</dbReference>
<organism evidence="4 5">
    <name type="scientific">Thermococcus argininiproducens</name>
    <dbReference type="NCBI Taxonomy" id="2866384"/>
    <lineage>
        <taxon>Archaea</taxon>
        <taxon>Methanobacteriati</taxon>
        <taxon>Methanobacteriota</taxon>
        <taxon>Thermococci</taxon>
        <taxon>Thermococcales</taxon>
        <taxon>Thermococcaceae</taxon>
        <taxon>Thermococcus</taxon>
    </lineage>
</organism>
<dbReference type="InterPro" id="IPR018194">
    <property type="entry name" value="Ni-dep_hyd_lsu_Ni_BS"/>
</dbReference>
<evidence type="ECO:0000256" key="2">
    <source>
        <dbReference type="PIRSR" id="PIRSR601501-1"/>
    </source>
</evidence>
<keyword evidence="5" id="KW-1185">Reference proteome</keyword>
<dbReference type="GO" id="GO:0016151">
    <property type="term" value="F:nickel cation binding"/>
    <property type="evidence" value="ECO:0007669"/>
    <property type="project" value="InterPro"/>
</dbReference>
<gene>
    <name evidence="4" type="ORF">K1720_09600</name>
</gene>
<evidence type="ECO:0000259" key="3">
    <source>
        <dbReference type="Pfam" id="PF00346"/>
    </source>
</evidence>
<evidence type="ECO:0000313" key="4">
    <source>
        <dbReference type="EMBL" id="USG99734.1"/>
    </source>
</evidence>
<dbReference type="InterPro" id="IPR052197">
    <property type="entry name" value="ComplexI_49kDa-like"/>
</dbReference>
<proteinExistence type="predicted"/>
<protein>
    <submittedName>
        <fullName evidence="4">Nickel-dependent hydrogenase large subunit</fullName>
    </submittedName>
</protein>